<proteinExistence type="predicted"/>
<evidence type="ECO:0000256" key="1">
    <source>
        <dbReference type="SAM" id="MobiDB-lite"/>
    </source>
</evidence>
<dbReference type="EMBL" id="JAALLH010000001">
    <property type="protein sequence ID" value="NIY64756.1"/>
    <property type="molecule type" value="Genomic_DNA"/>
</dbReference>
<organism evidence="2 3">
    <name type="scientific">Streptomyces malaysiensis</name>
    <dbReference type="NCBI Taxonomy" id="92644"/>
    <lineage>
        <taxon>Bacteria</taxon>
        <taxon>Bacillati</taxon>
        <taxon>Actinomycetota</taxon>
        <taxon>Actinomycetes</taxon>
        <taxon>Kitasatosporales</taxon>
        <taxon>Streptomycetaceae</taxon>
        <taxon>Streptomyces</taxon>
        <taxon>Streptomyces violaceusniger group</taxon>
    </lineage>
</organism>
<feature type="compositionally biased region" description="Basic and acidic residues" evidence="1">
    <location>
        <begin position="1"/>
        <end position="10"/>
    </location>
</feature>
<sequence length="150" mass="15496">MPLEEPDRKSTAGNAPDPAPPGPRTAAPCAPRAGVPSRGDEAVPPVGDQARNRGPGRSPTGCKGRSPLIQEGAGQGTPPPETPPTPHPQGPARQRRAPRGQAYRPEETSSRGDEAVPPVGDQAHNRGPGRSPTGCKGRSPLIREGRQSPV</sequence>
<evidence type="ECO:0000313" key="3">
    <source>
        <dbReference type="Proteomes" id="UP000536624"/>
    </source>
</evidence>
<name>A0A7X5X142_STRMQ</name>
<reference evidence="2 3" key="1">
    <citation type="submission" date="2020-02" db="EMBL/GenBank/DDBJ databases">
        <title>Streptomyces malaysiensis DSM14702 (JHCC583434, PFL_A843) Genome sequencing and assembly.</title>
        <authorList>
            <person name="Samborskyy M."/>
        </authorList>
    </citation>
    <scope>NUCLEOTIDE SEQUENCE [LARGE SCALE GENOMIC DNA]</scope>
    <source>
        <strain evidence="2 3">DSM 14702</strain>
    </source>
</reference>
<gene>
    <name evidence="2" type="ORF">SMALB_2729</name>
</gene>
<dbReference type="Proteomes" id="UP000536624">
    <property type="component" value="Unassembled WGS sequence"/>
</dbReference>
<evidence type="ECO:0000313" key="2">
    <source>
        <dbReference type="EMBL" id="NIY64756.1"/>
    </source>
</evidence>
<feature type="compositionally biased region" description="Pro residues" evidence="1">
    <location>
        <begin position="77"/>
        <end position="89"/>
    </location>
</feature>
<protein>
    <submittedName>
        <fullName evidence="2">Uncharacterized protein</fullName>
    </submittedName>
</protein>
<accession>A0A7X5X142</accession>
<comment type="caution">
    <text evidence="2">The sequence shown here is derived from an EMBL/GenBank/DDBJ whole genome shotgun (WGS) entry which is preliminary data.</text>
</comment>
<feature type="region of interest" description="Disordered" evidence="1">
    <location>
        <begin position="1"/>
        <end position="150"/>
    </location>
</feature>
<feature type="compositionally biased region" description="Basic and acidic residues" evidence="1">
    <location>
        <begin position="104"/>
        <end position="114"/>
    </location>
</feature>
<feature type="compositionally biased region" description="Low complexity" evidence="1">
    <location>
        <begin position="24"/>
        <end position="34"/>
    </location>
</feature>
<dbReference type="AlphaFoldDB" id="A0A7X5X142"/>
<feature type="compositionally biased region" description="Basic and acidic residues" evidence="1">
    <location>
        <begin position="141"/>
        <end position="150"/>
    </location>
</feature>